<evidence type="ECO:0000313" key="2">
    <source>
        <dbReference type="Proteomes" id="UP001063166"/>
    </source>
</evidence>
<dbReference type="OrthoDB" id="19657at2759"/>
<comment type="caution">
    <text evidence="1">The sequence shown here is derived from an EMBL/GenBank/DDBJ whole genome shotgun (WGS) entry which is preliminary data.</text>
</comment>
<keyword evidence="2" id="KW-1185">Reference proteome</keyword>
<gene>
    <name evidence="1" type="ORF">LshimejAT787_1901430</name>
</gene>
<organism evidence="1 2">
    <name type="scientific">Lyophyllum shimeji</name>
    <name type="common">Hon-shimeji</name>
    <name type="synonym">Tricholoma shimeji</name>
    <dbReference type="NCBI Taxonomy" id="47721"/>
    <lineage>
        <taxon>Eukaryota</taxon>
        <taxon>Fungi</taxon>
        <taxon>Dikarya</taxon>
        <taxon>Basidiomycota</taxon>
        <taxon>Agaricomycotina</taxon>
        <taxon>Agaricomycetes</taxon>
        <taxon>Agaricomycetidae</taxon>
        <taxon>Agaricales</taxon>
        <taxon>Tricholomatineae</taxon>
        <taxon>Lyophyllaceae</taxon>
        <taxon>Lyophyllum</taxon>
    </lineage>
</organism>
<keyword evidence="1" id="KW-0378">Hydrolase</keyword>
<dbReference type="GO" id="GO:0016787">
    <property type="term" value="F:hydrolase activity"/>
    <property type="evidence" value="ECO:0007669"/>
    <property type="project" value="UniProtKB-KW"/>
</dbReference>
<sequence length="103" mass="11251">MGPRVRERSKTFFGTWTTVTNGIAHDQYGDVEGPLIFESNVYPGVWHLWVDDISPQGYVPFETGNITSGAWTHSNGYTLPTSPRHGTVFPVTAAEAANLASIV</sequence>
<dbReference type="Proteomes" id="UP001063166">
    <property type="component" value="Unassembled WGS sequence"/>
</dbReference>
<dbReference type="EMBL" id="BRPK01000019">
    <property type="protein sequence ID" value="GLB45065.1"/>
    <property type="molecule type" value="Genomic_DNA"/>
</dbReference>
<proteinExistence type="predicted"/>
<protein>
    <submittedName>
        <fullName evidence="1">Glycosyl hydrolase 43 family protein</fullName>
    </submittedName>
</protein>
<name>A0A9P3PZX8_LYOSH</name>
<evidence type="ECO:0000313" key="1">
    <source>
        <dbReference type="EMBL" id="GLB45065.1"/>
    </source>
</evidence>
<accession>A0A9P3PZX8</accession>
<reference evidence="1" key="1">
    <citation type="submission" date="2022-07" db="EMBL/GenBank/DDBJ databases">
        <title>The genome of Lyophyllum shimeji provides insight into the initial evolution of ectomycorrhizal fungal genome.</title>
        <authorList>
            <person name="Kobayashi Y."/>
            <person name="Shibata T."/>
            <person name="Hirakawa H."/>
            <person name="Shigenobu S."/>
            <person name="Nishiyama T."/>
            <person name="Yamada A."/>
            <person name="Hasebe M."/>
            <person name="Kawaguchi M."/>
        </authorList>
    </citation>
    <scope>NUCLEOTIDE SEQUENCE</scope>
    <source>
        <strain evidence="1">AT787</strain>
    </source>
</reference>
<dbReference type="AlphaFoldDB" id="A0A9P3PZX8"/>